<evidence type="ECO:0000313" key="2">
    <source>
        <dbReference type="Proteomes" id="UP001194714"/>
    </source>
</evidence>
<dbReference type="Proteomes" id="UP001194714">
    <property type="component" value="Unassembled WGS sequence"/>
</dbReference>
<reference evidence="1 2" key="1">
    <citation type="submission" date="2020-01" db="EMBL/GenBank/DDBJ databases">
        <title>Draft genome sequence of Cand. Neptunochlamydia vexilliferae K9.</title>
        <authorList>
            <person name="Schulz F."/>
            <person name="Koestlbacher S."/>
            <person name="Wascher F."/>
            <person name="Pizzetti I."/>
            <person name="Horn M."/>
        </authorList>
    </citation>
    <scope>NUCLEOTIDE SEQUENCE [LARGE SCALE GENOMIC DNA]</scope>
    <source>
        <strain evidence="1 2">K9</strain>
    </source>
</reference>
<name>A0ABS0AWY4_9BACT</name>
<dbReference type="EMBL" id="JAAEJV010000002">
    <property type="protein sequence ID" value="MBF5058649.1"/>
    <property type="molecule type" value="Genomic_DNA"/>
</dbReference>
<proteinExistence type="predicted"/>
<evidence type="ECO:0000313" key="1">
    <source>
        <dbReference type="EMBL" id="MBF5058649.1"/>
    </source>
</evidence>
<dbReference type="RefSeq" id="WP_194846930.1">
    <property type="nucleotide sequence ID" value="NZ_JAAEJV010000002.1"/>
</dbReference>
<sequence>MTTTFNKDLAPQLENLNKRLYKLEETENVKNFMTQWALQLDKIEYYKSEEHALRLANNWMTPDGTFKMPFGVWGPDKKHIVTSFLNFAKDPDVMPGSLPNPKAEGIKWAVHYYFHQSVELFENELNEESACFTAREMVPLMWNGQAKWLFLDNDSTLKKVDATGDGKKEWRMHEYGLKGINLVDNTASTWTDLDPKNGADIFSFDEERFKRQYGDDSE</sequence>
<keyword evidence="2" id="KW-1185">Reference proteome</keyword>
<gene>
    <name evidence="1" type="ORF">NEPTK9_000146</name>
</gene>
<organism evidence="1 2">
    <name type="scientific">Candidatus Neptunichlamydia vexilliferae</name>
    <dbReference type="NCBI Taxonomy" id="1651774"/>
    <lineage>
        <taxon>Bacteria</taxon>
        <taxon>Pseudomonadati</taxon>
        <taxon>Chlamydiota</taxon>
        <taxon>Chlamydiia</taxon>
        <taxon>Parachlamydiales</taxon>
        <taxon>Simkaniaceae</taxon>
        <taxon>Candidatus Neptunichlamydia</taxon>
    </lineage>
</organism>
<accession>A0ABS0AWY4</accession>
<comment type="caution">
    <text evidence="1">The sequence shown here is derived from an EMBL/GenBank/DDBJ whole genome shotgun (WGS) entry which is preliminary data.</text>
</comment>
<protein>
    <submittedName>
        <fullName evidence="1">Uncharacterized protein</fullName>
    </submittedName>
</protein>